<evidence type="ECO:0000256" key="6">
    <source>
        <dbReference type="ARBA" id="ARBA00022692"/>
    </source>
</evidence>
<keyword evidence="4" id="KW-1003">Cell membrane</keyword>
<evidence type="ECO:0000256" key="5">
    <source>
        <dbReference type="ARBA" id="ARBA00022519"/>
    </source>
</evidence>
<evidence type="ECO:0000256" key="8">
    <source>
        <dbReference type="ARBA" id="ARBA00023136"/>
    </source>
</evidence>
<dbReference type="NCBIfam" id="NF002493">
    <property type="entry name" value="PRK01816.1"/>
    <property type="match status" value="1"/>
</dbReference>
<feature type="transmembrane region" description="Helical" evidence="9">
    <location>
        <begin position="63"/>
        <end position="86"/>
    </location>
</feature>
<gene>
    <name evidence="10" type="primary">yfbV</name>
    <name evidence="10" type="ORF">NCTC10801_02173</name>
</gene>
<evidence type="ECO:0000256" key="9">
    <source>
        <dbReference type="SAM" id="Phobius"/>
    </source>
</evidence>
<evidence type="ECO:0000256" key="4">
    <source>
        <dbReference type="ARBA" id="ARBA00022475"/>
    </source>
</evidence>
<name>A0A380U1R9_9PAST</name>
<organism evidence="10 11">
    <name type="scientific">[Actinobacillus] rossii</name>
    <dbReference type="NCBI Taxonomy" id="123820"/>
    <lineage>
        <taxon>Bacteria</taxon>
        <taxon>Pseudomonadati</taxon>
        <taxon>Pseudomonadota</taxon>
        <taxon>Gammaproteobacteria</taxon>
        <taxon>Pasteurellales</taxon>
        <taxon>Pasteurellaceae</taxon>
    </lineage>
</organism>
<keyword evidence="5" id="KW-0997">Cell inner membrane</keyword>
<proteinExistence type="inferred from homology"/>
<evidence type="ECO:0000313" key="11">
    <source>
        <dbReference type="Proteomes" id="UP000254649"/>
    </source>
</evidence>
<evidence type="ECO:0000313" key="10">
    <source>
        <dbReference type="EMBL" id="SUT94324.1"/>
    </source>
</evidence>
<dbReference type="InterPro" id="IPR007334">
    <property type="entry name" value="UPF0208"/>
</dbReference>
<evidence type="ECO:0000256" key="1">
    <source>
        <dbReference type="ARBA" id="ARBA00004429"/>
    </source>
</evidence>
<dbReference type="AlphaFoldDB" id="A0A380U1R9"/>
<evidence type="ECO:0000256" key="2">
    <source>
        <dbReference type="ARBA" id="ARBA00009474"/>
    </source>
</evidence>
<comment type="similarity">
    <text evidence="2">Belongs to the UPF0208 family.</text>
</comment>
<keyword evidence="7 9" id="KW-1133">Transmembrane helix</keyword>
<evidence type="ECO:0000256" key="7">
    <source>
        <dbReference type="ARBA" id="ARBA00022989"/>
    </source>
</evidence>
<comment type="subcellular location">
    <subcellularLocation>
        <location evidence="1">Cell inner membrane</location>
        <topology evidence="1">Multi-pass membrane protein</topology>
    </subcellularLocation>
</comment>
<reference evidence="10 11" key="1">
    <citation type="submission" date="2018-06" db="EMBL/GenBank/DDBJ databases">
        <authorList>
            <consortium name="Pathogen Informatics"/>
            <person name="Doyle S."/>
        </authorList>
    </citation>
    <scope>NUCLEOTIDE SEQUENCE [LARGE SCALE GENOMIC DNA]</scope>
    <source>
        <strain evidence="10 11">NCTC10801</strain>
    </source>
</reference>
<keyword evidence="8 9" id="KW-0472">Membrane</keyword>
<keyword evidence="11" id="KW-1185">Reference proteome</keyword>
<sequence length="146" mass="16441">MGFFNLIKQGQKYADTWVMNARLAAIFPENRIIKATKFAQKLMPFIAVFAVVWQQFSSKGNEIAFSIAILTALFALCIPFQGLYWLGKRAGTALPVQSAVKFQQISQQLAQKNVVIKSVDVPTYQDLADLLVQAKQHLGTEFWDEI</sequence>
<dbReference type="EMBL" id="UFRQ01000003">
    <property type="protein sequence ID" value="SUT94324.1"/>
    <property type="molecule type" value="Genomic_DNA"/>
</dbReference>
<keyword evidence="6 9" id="KW-0812">Transmembrane</keyword>
<accession>A0A380U1R9</accession>
<evidence type="ECO:0000256" key="3">
    <source>
        <dbReference type="ARBA" id="ARBA00018831"/>
    </source>
</evidence>
<dbReference type="OrthoDB" id="7066670at2"/>
<dbReference type="Proteomes" id="UP000254649">
    <property type="component" value="Unassembled WGS sequence"/>
</dbReference>
<dbReference type="GO" id="GO:0005886">
    <property type="term" value="C:plasma membrane"/>
    <property type="evidence" value="ECO:0007669"/>
    <property type="project" value="UniProtKB-SubCell"/>
</dbReference>
<dbReference type="Pfam" id="PF04217">
    <property type="entry name" value="DUF412"/>
    <property type="match status" value="1"/>
</dbReference>
<protein>
    <recommendedName>
        <fullName evidence="3">UPF0208 membrane protein YfbV</fullName>
    </recommendedName>
</protein>